<accession>A0A2G2YMT4</accession>
<sequence length="128" mass="14546">MINDVKRSQSDVRRPPSSPIGSSPLVCKYCKKSGHLIDKCYKLHGFPSDFKFIKMRKFVSLVQSDTSGDELLVSSVKLDDGNYRLAKDQFQHYQHLQHLHNTGNPAIVLLFLPLRNLPILQVCLPVPM</sequence>
<keyword evidence="2" id="KW-1185">Reference proteome</keyword>
<organism evidence="1 2">
    <name type="scientific">Capsicum annuum</name>
    <name type="common">Capsicum pepper</name>
    <dbReference type="NCBI Taxonomy" id="4072"/>
    <lineage>
        <taxon>Eukaryota</taxon>
        <taxon>Viridiplantae</taxon>
        <taxon>Streptophyta</taxon>
        <taxon>Embryophyta</taxon>
        <taxon>Tracheophyta</taxon>
        <taxon>Spermatophyta</taxon>
        <taxon>Magnoliopsida</taxon>
        <taxon>eudicotyledons</taxon>
        <taxon>Gunneridae</taxon>
        <taxon>Pentapetalae</taxon>
        <taxon>asterids</taxon>
        <taxon>lamiids</taxon>
        <taxon>Solanales</taxon>
        <taxon>Solanaceae</taxon>
        <taxon>Solanoideae</taxon>
        <taxon>Capsiceae</taxon>
        <taxon>Capsicum</taxon>
    </lineage>
</organism>
<name>A0A2G2YMT4_CAPAN</name>
<dbReference type="InterPro" id="IPR036875">
    <property type="entry name" value="Znf_CCHC_sf"/>
</dbReference>
<dbReference type="AlphaFoldDB" id="A0A2G2YMT4"/>
<dbReference type="EMBL" id="AYRZ02000010">
    <property type="protein sequence ID" value="PHT71046.1"/>
    <property type="molecule type" value="Genomic_DNA"/>
</dbReference>
<dbReference type="Proteomes" id="UP000222542">
    <property type="component" value="Unassembled WGS sequence"/>
</dbReference>
<evidence type="ECO:0000313" key="1">
    <source>
        <dbReference type="EMBL" id="PHT71046.1"/>
    </source>
</evidence>
<dbReference type="PANTHER" id="PTHR34222:SF85">
    <property type="entry name" value="CCHC-TYPE DOMAIN-CONTAINING PROTEIN"/>
    <property type="match status" value="1"/>
</dbReference>
<protein>
    <submittedName>
        <fullName evidence="1">Uncharacterized protein</fullName>
    </submittedName>
</protein>
<gene>
    <name evidence="1" type="ORF">T459_26150</name>
</gene>
<proteinExistence type="predicted"/>
<dbReference type="SUPFAM" id="SSF57756">
    <property type="entry name" value="Retrovirus zinc finger-like domains"/>
    <property type="match status" value="1"/>
</dbReference>
<dbReference type="PANTHER" id="PTHR34222">
    <property type="entry name" value="GAG_PRE-INTEGRS DOMAIN-CONTAINING PROTEIN"/>
    <property type="match status" value="1"/>
</dbReference>
<comment type="caution">
    <text evidence="1">The sequence shown here is derived from an EMBL/GenBank/DDBJ whole genome shotgun (WGS) entry which is preliminary data.</text>
</comment>
<reference evidence="1 2" key="1">
    <citation type="journal article" date="2014" name="Nat. Genet.">
        <title>Genome sequence of the hot pepper provides insights into the evolution of pungency in Capsicum species.</title>
        <authorList>
            <person name="Kim S."/>
            <person name="Park M."/>
            <person name="Yeom S.I."/>
            <person name="Kim Y.M."/>
            <person name="Lee J.M."/>
            <person name="Lee H.A."/>
            <person name="Seo E."/>
            <person name="Choi J."/>
            <person name="Cheong K."/>
            <person name="Kim K.T."/>
            <person name="Jung K."/>
            <person name="Lee G.W."/>
            <person name="Oh S.K."/>
            <person name="Bae C."/>
            <person name="Kim S.B."/>
            <person name="Lee H.Y."/>
            <person name="Kim S.Y."/>
            <person name="Kim M.S."/>
            <person name="Kang B.C."/>
            <person name="Jo Y.D."/>
            <person name="Yang H.B."/>
            <person name="Jeong H.J."/>
            <person name="Kang W.H."/>
            <person name="Kwon J.K."/>
            <person name="Shin C."/>
            <person name="Lim J.Y."/>
            <person name="Park J.H."/>
            <person name="Huh J.H."/>
            <person name="Kim J.S."/>
            <person name="Kim B.D."/>
            <person name="Cohen O."/>
            <person name="Paran I."/>
            <person name="Suh M.C."/>
            <person name="Lee S.B."/>
            <person name="Kim Y.K."/>
            <person name="Shin Y."/>
            <person name="Noh S.J."/>
            <person name="Park J."/>
            <person name="Seo Y.S."/>
            <person name="Kwon S.Y."/>
            <person name="Kim H.A."/>
            <person name="Park J.M."/>
            <person name="Kim H.J."/>
            <person name="Choi S.B."/>
            <person name="Bosland P.W."/>
            <person name="Reeves G."/>
            <person name="Jo S.H."/>
            <person name="Lee B.W."/>
            <person name="Cho H.T."/>
            <person name="Choi H.S."/>
            <person name="Lee M.S."/>
            <person name="Yu Y."/>
            <person name="Do Choi Y."/>
            <person name="Park B.S."/>
            <person name="van Deynze A."/>
            <person name="Ashrafi H."/>
            <person name="Hill T."/>
            <person name="Kim W.T."/>
            <person name="Pai H.S."/>
            <person name="Ahn H.K."/>
            <person name="Yeam I."/>
            <person name="Giovannoni J.J."/>
            <person name="Rose J.K."/>
            <person name="Sorensen I."/>
            <person name="Lee S.J."/>
            <person name="Kim R.W."/>
            <person name="Choi I.Y."/>
            <person name="Choi B.S."/>
            <person name="Lim J.S."/>
            <person name="Lee Y.H."/>
            <person name="Choi D."/>
        </authorList>
    </citation>
    <scope>NUCLEOTIDE SEQUENCE [LARGE SCALE GENOMIC DNA]</scope>
    <source>
        <strain evidence="2">cv. CM334</strain>
    </source>
</reference>
<reference evidence="1 2" key="2">
    <citation type="journal article" date="2017" name="Genome Biol.">
        <title>New reference genome sequences of hot pepper reveal the massive evolution of plant disease-resistance genes by retroduplication.</title>
        <authorList>
            <person name="Kim S."/>
            <person name="Park J."/>
            <person name="Yeom S.I."/>
            <person name="Kim Y.M."/>
            <person name="Seo E."/>
            <person name="Kim K.T."/>
            <person name="Kim M.S."/>
            <person name="Lee J.M."/>
            <person name="Cheong K."/>
            <person name="Shin H.S."/>
            <person name="Kim S.B."/>
            <person name="Han K."/>
            <person name="Lee J."/>
            <person name="Park M."/>
            <person name="Lee H.A."/>
            <person name="Lee H.Y."/>
            <person name="Lee Y."/>
            <person name="Oh S."/>
            <person name="Lee J.H."/>
            <person name="Choi E."/>
            <person name="Choi E."/>
            <person name="Lee S.E."/>
            <person name="Jeon J."/>
            <person name="Kim H."/>
            <person name="Choi G."/>
            <person name="Song H."/>
            <person name="Lee J."/>
            <person name="Lee S.C."/>
            <person name="Kwon J.K."/>
            <person name="Lee H.Y."/>
            <person name="Koo N."/>
            <person name="Hong Y."/>
            <person name="Kim R.W."/>
            <person name="Kang W.H."/>
            <person name="Huh J.H."/>
            <person name="Kang B.C."/>
            <person name="Yang T.J."/>
            <person name="Lee Y.H."/>
            <person name="Bennetzen J.L."/>
            <person name="Choi D."/>
        </authorList>
    </citation>
    <scope>NUCLEOTIDE SEQUENCE [LARGE SCALE GENOMIC DNA]</scope>
    <source>
        <strain evidence="2">cv. CM334</strain>
    </source>
</reference>
<dbReference type="Gramene" id="PHT71046">
    <property type="protein sequence ID" value="PHT71046"/>
    <property type="gene ID" value="T459_26150"/>
</dbReference>
<dbReference type="GO" id="GO:0003676">
    <property type="term" value="F:nucleic acid binding"/>
    <property type="evidence" value="ECO:0007669"/>
    <property type="project" value="InterPro"/>
</dbReference>
<evidence type="ECO:0000313" key="2">
    <source>
        <dbReference type="Proteomes" id="UP000222542"/>
    </source>
</evidence>
<dbReference type="GO" id="GO:0008270">
    <property type="term" value="F:zinc ion binding"/>
    <property type="evidence" value="ECO:0007669"/>
    <property type="project" value="InterPro"/>
</dbReference>